<gene>
    <name evidence="7" type="ORF">QBZ16_001442</name>
</gene>
<reference evidence="7" key="1">
    <citation type="submission" date="2021-01" db="EMBL/GenBank/DDBJ databases">
        <authorList>
            <person name="Eckstrom K.M.E."/>
        </authorList>
    </citation>
    <scope>NUCLEOTIDE SEQUENCE</scope>
    <source>
        <strain evidence="7">UVCC 0001</strain>
    </source>
</reference>
<dbReference type="InterPro" id="IPR052206">
    <property type="entry name" value="Retinol_saturase"/>
</dbReference>
<evidence type="ECO:0000256" key="6">
    <source>
        <dbReference type="ARBA" id="ARBA00023027"/>
    </source>
</evidence>
<dbReference type="AlphaFoldDB" id="A0AAD9IEN3"/>
<dbReference type="Proteomes" id="UP001255856">
    <property type="component" value="Unassembled WGS sequence"/>
</dbReference>
<evidence type="ECO:0000256" key="3">
    <source>
        <dbReference type="ARBA" id="ARBA00022729"/>
    </source>
</evidence>
<evidence type="ECO:0000256" key="4">
    <source>
        <dbReference type="ARBA" id="ARBA00022827"/>
    </source>
</evidence>
<evidence type="ECO:0000313" key="8">
    <source>
        <dbReference type="Proteomes" id="UP001255856"/>
    </source>
</evidence>
<dbReference type="PANTHER" id="PTHR46091">
    <property type="entry name" value="BLR7054 PROTEIN"/>
    <property type="match status" value="1"/>
</dbReference>
<proteinExistence type="inferred from homology"/>
<accession>A0AAD9IEN3</accession>
<dbReference type="EMBL" id="JASFZW010000012">
    <property type="protein sequence ID" value="KAK2076106.1"/>
    <property type="molecule type" value="Genomic_DNA"/>
</dbReference>
<organism evidence="7 8">
    <name type="scientific">Prototheca wickerhamii</name>
    <dbReference type="NCBI Taxonomy" id="3111"/>
    <lineage>
        <taxon>Eukaryota</taxon>
        <taxon>Viridiplantae</taxon>
        <taxon>Chlorophyta</taxon>
        <taxon>core chlorophytes</taxon>
        <taxon>Trebouxiophyceae</taxon>
        <taxon>Chlorellales</taxon>
        <taxon>Chlorellaceae</taxon>
        <taxon>Prototheca</taxon>
    </lineage>
</organism>
<keyword evidence="8" id="KW-1185">Reference proteome</keyword>
<dbReference type="Gene3D" id="3.50.50.60">
    <property type="entry name" value="FAD/NAD(P)-binding domain"/>
    <property type="match status" value="1"/>
</dbReference>
<keyword evidence="4" id="KW-0274">FAD</keyword>
<evidence type="ECO:0000256" key="2">
    <source>
        <dbReference type="ARBA" id="ARBA00022630"/>
    </source>
</evidence>
<dbReference type="SUPFAM" id="SSF51905">
    <property type="entry name" value="FAD/NAD(P)-binding domain"/>
    <property type="match status" value="1"/>
</dbReference>
<evidence type="ECO:0000313" key="7">
    <source>
        <dbReference type="EMBL" id="KAK2076106.1"/>
    </source>
</evidence>
<dbReference type="PANTHER" id="PTHR46091:SF3">
    <property type="entry name" value="AMINE OXIDASE DOMAIN-CONTAINING PROTEIN"/>
    <property type="match status" value="1"/>
</dbReference>
<keyword evidence="6" id="KW-0520">NAD</keyword>
<keyword evidence="5" id="KW-0521">NADP</keyword>
<evidence type="ECO:0000256" key="1">
    <source>
        <dbReference type="ARBA" id="ARBA00005855"/>
    </source>
</evidence>
<comment type="similarity">
    <text evidence="1">Belongs to the carotenoid/retinoid oxidoreductase family. CrtISO subfamily.</text>
</comment>
<protein>
    <submittedName>
        <fullName evidence="7">Uncharacterized protein</fullName>
    </submittedName>
</protein>
<evidence type="ECO:0000256" key="5">
    <source>
        <dbReference type="ARBA" id="ARBA00022857"/>
    </source>
</evidence>
<sequence length="448" mass="50456">MTHQFQRPGGHWFTCGTHYVGQMGDGSIMRRLMDFVTGGTLWDPLPDEFDRFCFKSDGAVYTQPTGTKAWEKRLISHFPHEKQAILQYFEDIKAVYKWYDSYFLGRATGGWVSRAMTAWTSKQRRLYAAQTCQQYMDRTFADEKLKGVLCALWGDYGLLPDKVTFMQHALVAGNNFEGTWYPKLGSRALAKGALGIIQRAGGKVLLSTRALEILRDDGGAAIGVLAEDLASGQRRQFHAPIVISAAGAYNTYRRLLQPPLHQELDSKELRHAGQAVISVWLCLDASPAQLWGMAGENYWISSHYQHDAEGLYHPEIRRVHYAFLSCSGLKERYSSHAHGLEICLFTNPEFFDSWKGRSASEYAKMKARIVEDAVSFVDQFVPGLAEHITASEVGTPVTWERFCQWPGGTMYGVPPTGRRLEAEAFLRPHTPIKNLWLAGERDLGTGKD</sequence>
<keyword evidence="2" id="KW-0285">Flavoprotein</keyword>
<name>A0AAD9IEN3_PROWI</name>
<keyword evidence="3" id="KW-0732">Signal</keyword>
<comment type="caution">
    <text evidence="7">The sequence shown here is derived from an EMBL/GenBank/DDBJ whole genome shotgun (WGS) entry which is preliminary data.</text>
</comment>
<dbReference type="InterPro" id="IPR036188">
    <property type="entry name" value="FAD/NAD-bd_sf"/>
</dbReference>